<evidence type="ECO:0000256" key="1">
    <source>
        <dbReference type="ARBA" id="ARBA00004613"/>
    </source>
</evidence>
<dbReference type="PROSITE" id="PS00330">
    <property type="entry name" value="HEMOLYSIN_CALCIUM"/>
    <property type="match status" value="4"/>
</dbReference>
<dbReference type="AlphaFoldDB" id="A0A3G9JA77"/>
<protein>
    <recommendedName>
        <fullName evidence="5">Hemolysin-type calcium-binding region protein</fullName>
    </recommendedName>
</protein>
<comment type="subcellular location">
    <subcellularLocation>
        <location evidence="1">Secreted</location>
    </subcellularLocation>
</comment>
<gene>
    <name evidence="3" type="ORF">myaer102_00090</name>
</gene>
<keyword evidence="2" id="KW-0964">Secreted</keyword>
<sequence length="475" mass="47330">MAIITGTNGNDILFGTFDNDTINGGLGADTMDGGDGNDTYFVDNVGDIVKEVFDDAPGGTADTVLASVSYSLAPGTFGNQGYGIENLTLTGFGNINATGNSKNNILTGNIRNNVLNGGLGNDTINGGLGNDTLDGGVGVDSMDGGDGNDTYFVDNVGDIVKEVFDDAPGGTADTVLASVSYSLAPGTFGNQGYGIENLTLTGFGNINATGNSKNNILTGNASANTFFGTAGNDTINGGAGFDTANYSALSNVVTLGAFGVLNKGALGTDTLIAVESIVGSSLLGDTVDHSGASVALATGRVTNLATGVVTVNGTAAPLPLTFQVSQFENVIGSSFADTITGNSDNNILNGGAGNDSINGGAGNDSINGGAGNDSINGGAGNDTLIGGAGNDTLTGDAGADKFRFNFLSEKVDTIQDFSRPEGDKIEVSKSGFGATSLSQISYNAGTGSLSFLGTEFAKIANLPAGFAVSLDVVLI</sequence>
<organism evidence="3 4">
    <name type="scientific">Microcystis viridis NIES-102</name>
    <dbReference type="NCBI Taxonomy" id="213615"/>
    <lineage>
        <taxon>Bacteria</taxon>
        <taxon>Bacillati</taxon>
        <taxon>Cyanobacteriota</taxon>
        <taxon>Cyanophyceae</taxon>
        <taxon>Oscillatoriophycideae</taxon>
        <taxon>Chroococcales</taxon>
        <taxon>Microcystaceae</taxon>
        <taxon>Microcystis</taxon>
    </lineage>
</organism>
<proteinExistence type="predicted"/>
<evidence type="ECO:0000256" key="2">
    <source>
        <dbReference type="ARBA" id="ARBA00022525"/>
    </source>
</evidence>
<dbReference type="RefSeq" id="WP_125730126.1">
    <property type="nucleotide sequence ID" value="NZ_AP019314.1"/>
</dbReference>
<evidence type="ECO:0000313" key="3">
    <source>
        <dbReference type="EMBL" id="BBH37553.1"/>
    </source>
</evidence>
<reference evidence="3 4" key="1">
    <citation type="submission" date="2018-11" db="EMBL/GenBank/DDBJ databases">
        <title>Complete genome sequence of Microcystis aeruginosa NIES-102.</title>
        <authorList>
            <person name="Yamaguchi H."/>
            <person name="Suzuki S."/>
            <person name="Kawachi M."/>
        </authorList>
    </citation>
    <scope>NUCLEOTIDE SEQUENCE [LARGE SCALE GENOMIC DNA]</scope>
    <source>
        <strain evidence="3 4">NIES-102</strain>
    </source>
</reference>
<accession>A0A3G9JA77</accession>
<dbReference type="PRINTS" id="PR00313">
    <property type="entry name" value="CABNDNGRPT"/>
</dbReference>
<dbReference type="GO" id="GO:0005576">
    <property type="term" value="C:extracellular region"/>
    <property type="evidence" value="ECO:0007669"/>
    <property type="project" value="UniProtKB-SubCell"/>
</dbReference>
<dbReference type="Gene3D" id="2.150.10.10">
    <property type="entry name" value="Serralysin-like metalloprotease, C-terminal"/>
    <property type="match status" value="3"/>
</dbReference>
<dbReference type="KEGG" id="mvz:myaer102_00090"/>
<dbReference type="PANTHER" id="PTHR38340:SF1">
    <property type="entry name" value="S-LAYER PROTEIN"/>
    <property type="match status" value="1"/>
</dbReference>
<dbReference type="Pfam" id="PF00353">
    <property type="entry name" value="HemolysinCabind"/>
    <property type="match status" value="5"/>
</dbReference>
<dbReference type="InterPro" id="IPR011049">
    <property type="entry name" value="Serralysin-like_metalloprot_C"/>
</dbReference>
<dbReference type="InterPro" id="IPR001343">
    <property type="entry name" value="Hemolysn_Ca-bd"/>
</dbReference>
<dbReference type="GO" id="GO:0005509">
    <property type="term" value="F:calcium ion binding"/>
    <property type="evidence" value="ECO:0007669"/>
    <property type="project" value="InterPro"/>
</dbReference>
<dbReference type="EMBL" id="AP019314">
    <property type="protein sequence ID" value="BBH37553.1"/>
    <property type="molecule type" value="Genomic_DNA"/>
</dbReference>
<evidence type="ECO:0000313" key="4">
    <source>
        <dbReference type="Proteomes" id="UP000278152"/>
    </source>
</evidence>
<name>A0A3G9JA77_MICVR</name>
<dbReference type="InterPro" id="IPR050557">
    <property type="entry name" value="RTX_toxin/Mannuronan_C5-epim"/>
</dbReference>
<dbReference type="SUPFAM" id="SSF51120">
    <property type="entry name" value="beta-Roll"/>
    <property type="match status" value="3"/>
</dbReference>
<dbReference type="PANTHER" id="PTHR38340">
    <property type="entry name" value="S-LAYER PROTEIN"/>
    <property type="match status" value="1"/>
</dbReference>
<dbReference type="InterPro" id="IPR018511">
    <property type="entry name" value="Hemolysin-typ_Ca-bd_CS"/>
</dbReference>
<evidence type="ECO:0008006" key="5">
    <source>
        <dbReference type="Google" id="ProtNLM"/>
    </source>
</evidence>
<dbReference type="Proteomes" id="UP000278152">
    <property type="component" value="Chromosome"/>
</dbReference>